<reference evidence="5 6" key="1">
    <citation type="submission" date="2023-07" db="EMBL/GenBank/DDBJ databases">
        <title>Comparative genomics of wheat-associated soil bacteria to identify genetic determinants of phenazine resistance.</title>
        <authorList>
            <person name="Mouncey N."/>
        </authorList>
    </citation>
    <scope>NUCLEOTIDE SEQUENCE [LARGE SCALE GENOMIC DNA]</scope>
    <source>
        <strain evidence="5 6">W4I9-1</strain>
    </source>
</reference>
<dbReference type="PRINTS" id="PR00400">
    <property type="entry name" value="TETREPRESSOR"/>
</dbReference>
<keyword evidence="1" id="KW-0678">Repressor</keyword>
<proteinExistence type="predicted"/>
<dbReference type="Proteomes" id="UP001244427">
    <property type="component" value="Unassembled WGS sequence"/>
</dbReference>
<evidence type="ECO:0000256" key="3">
    <source>
        <dbReference type="ARBA" id="ARBA00023163"/>
    </source>
</evidence>
<dbReference type="InterPro" id="IPR036271">
    <property type="entry name" value="Tet_transcr_reg_TetR-rel_C_sf"/>
</dbReference>
<dbReference type="SUPFAM" id="SSF48498">
    <property type="entry name" value="Tetracyclin repressor-like, C-terminal domain"/>
    <property type="match status" value="1"/>
</dbReference>
<dbReference type="RefSeq" id="WP_307296371.1">
    <property type="nucleotide sequence ID" value="NZ_JAUSXV010000001.1"/>
</dbReference>
<keyword evidence="6" id="KW-1185">Reference proteome</keyword>
<evidence type="ECO:0000313" key="5">
    <source>
        <dbReference type="EMBL" id="MDQ0648036.1"/>
    </source>
</evidence>
<evidence type="ECO:0000256" key="2">
    <source>
        <dbReference type="ARBA" id="ARBA00023015"/>
    </source>
</evidence>
<dbReference type="Gene3D" id="1.10.10.60">
    <property type="entry name" value="Homeodomain-like"/>
    <property type="match status" value="1"/>
</dbReference>
<dbReference type="SUPFAM" id="SSF46689">
    <property type="entry name" value="Homeodomain-like"/>
    <property type="match status" value="1"/>
</dbReference>
<dbReference type="Pfam" id="PF02909">
    <property type="entry name" value="TetR_C_1"/>
    <property type="match status" value="1"/>
</dbReference>
<dbReference type="Gene3D" id="1.10.357.10">
    <property type="entry name" value="Tetracycline Repressor, domain 2"/>
    <property type="match status" value="1"/>
</dbReference>
<name>A0AAW8EXI0_9MICO</name>
<keyword evidence="3" id="KW-0804">Transcription</keyword>
<evidence type="ECO:0000313" key="6">
    <source>
        <dbReference type="Proteomes" id="UP001244427"/>
    </source>
</evidence>
<dbReference type="InterPro" id="IPR003012">
    <property type="entry name" value="Tet_transcr_reg_TetR"/>
</dbReference>
<feature type="domain" description="Tetracycline repressor TetR C-terminal" evidence="4">
    <location>
        <begin position="84"/>
        <end position="204"/>
    </location>
</feature>
<dbReference type="GO" id="GO:0046677">
    <property type="term" value="P:response to antibiotic"/>
    <property type="evidence" value="ECO:0007669"/>
    <property type="project" value="InterPro"/>
</dbReference>
<keyword evidence="2" id="KW-0805">Transcription regulation</keyword>
<protein>
    <submittedName>
        <fullName evidence="5">AcrR family transcriptional regulator</fullName>
    </submittedName>
</protein>
<gene>
    <name evidence="5" type="ORF">QFZ53_002232</name>
</gene>
<evidence type="ECO:0000256" key="1">
    <source>
        <dbReference type="ARBA" id="ARBA00022491"/>
    </source>
</evidence>
<dbReference type="InterPro" id="IPR009057">
    <property type="entry name" value="Homeodomain-like_sf"/>
</dbReference>
<accession>A0AAW8EXI0</accession>
<evidence type="ECO:0000259" key="4">
    <source>
        <dbReference type="Pfam" id="PF02909"/>
    </source>
</evidence>
<sequence length="208" mass="22446">MVSQLPIRARAGRKPSVDIDRLLAEAADLADDSGLDAVTFRALSERLGVSPMAVHRASGGIDALRHALIATLVEEAVARVSWPEGWRGVVTMFAYSLRDLLLRHPLVLEAHRMAALDAPGADDVAHRVVDALASAGLTSEQAAYGYAAVHDFVTGHVAIRLGRGEIELLQISASRRDASVFAEHHDYDRRFETGLQILLAGLERAVEA</sequence>
<comment type="caution">
    <text evidence="5">The sequence shown here is derived from an EMBL/GenBank/DDBJ whole genome shotgun (WGS) entry which is preliminary data.</text>
</comment>
<organism evidence="5 6">
    <name type="scientific">Microbacterium natoriense</name>
    <dbReference type="NCBI Taxonomy" id="284570"/>
    <lineage>
        <taxon>Bacteria</taxon>
        <taxon>Bacillati</taxon>
        <taxon>Actinomycetota</taxon>
        <taxon>Actinomycetes</taxon>
        <taxon>Micrococcales</taxon>
        <taxon>Microbacteriaceae</taxon>
        <taxon>Microbacterium</taxon>
    </lineage>
</organism>
<dbReference type="GO" id="GO:0045892">
    <property type="term" value="P:negative regulation of DNA-templated transcription"/>
    <property type="evidence" value="ECO:0007669"/>
    <property type="project" value="InterPro"/>
</dbReference>
<dbReference type="InterPro" id="IPR004111">
    <property type="entry name" value="Repressor_TetR_C"/>
</dbReference>
<dbReference type="AlphaFoldDB" id="A0AAW8EXI0"/>
<dbReference type="EMBL" id="JAUSXV010000001">
    <property type="protein sequence ID" value="MDQ0648036.1"/>
    <property type="molecule type" value="Genomic_DNA"/>
</dbReference>